<evidence type="ECO:0000313" key="3">
    <source>
        <dbReference type="Proteomes" id="UP001152172"/>
    </source>
</evidence>
<dbReference type="EMBL" id="JAMKBI010000003">
    <property type="protein sequence ID" value="MCZ8532756.1"/>
    <property type="molecule type" value="Genomic_DNA"/>
</dbReference>
<feature type="transmembrane region" description="Helical" evidence="1">
    <location>
        <begin position="6"/>
        <end position="25"/>
    </location>
</feature>
<protein>
    <submittedName>
        <fullName evidence="2">Uncharacterized protein</fullName>
    </submittedName>
</protein>
<dbReference type="Pfam" id="PF19610">
    <property type="entry name" value="DUF6115"/>
    <property type="match status" value="1"/>
</dbReference>
<keyword evidence="1" id="KW-0812">Transmembrane</keyword>
<keyword evidence="3" id="KW-1185">Reference proteome</keyword>
<accession>A0A9X3R9B5</accession>
<comment type="caution">
    <text evidence="2">The sequence shown here is derived from an EMBL/GenBank/DDBJ whole genome shotgun (WGS) entry which is preliminary data.</text>
</comment>
<name>A0A9X3R9B5_9BACI</name>
<proteinExistence type="predicted"/>
<dbReference type="AlphaFoldDB" id="A0A9X3R9B5"/>
<dbReference type="Proteomes" id="UP001152172">
    <property type="component" value="Unassembled WGS sequence"/>
</dbReference>
<gene>
    <name evidence="2" type="ORF">M9R61_05260</name>
</gene>
<evidence type="ECO:0000256" key="1">
    <source>
        <dbReference type="SAM" id="Phobius"/>
    </source>
</evidence>
<organism evidence="2 3">
    <name type="scientific">Psychrobacillus psychrodurans</name>
    <dbReference type="NCBI Taxonomy" id="126157"/>
    <lineage>
        <taxon>Bacteria</taxon>
        <taxon>Bacillati</taxon>
        <taxon>Bacillota</taxon>
        <taxon>Bacilli</taxon>
        <taxon>Bacillales</taxon>
        <taxon>Bacillaceae</taxon>
        <taxon>Psychrobacillus</taxon>
    </lineage>
</organism>
<reference evidence="2" key="1">
    <citation type="submission" date="2022-05" db="EMBL/GenBank/DDBJ databases">
        <authorList>
            <person name="Colautti A."/>
            <person name="Iacumin L."/>
        </authorList>
    </citation>
    <scope>NUCLEOTIDE SEQUENCE</scope>
    <source>
        <strain evidence="2">DSM 30747</strain>
    </source>
</reference>
<sequence>MITTILIILFLLQVMSFYFIALLNAKISKFSKMEEKQQQVLIDIEDSFSAYIAEITDENNRLLKELQNTEVPRTTPTKVLEKPSIKEATAFEPQTSFVSKQIAASSYLKTAQATMKKVPETVREKVLFHYEEGKNPDEIAKMLQIGKTEVELFLKFND</sequence>
<keyword evidence="1" id="KW-1133">Transmembrane helix</keyword>
<evidence type="ECO:0000313" key="2">
    <source>
        <dbReference type="EMBL" id="MCZ8532756.1"/>
    </source>
</evidence>
<dbReference type="InterPro" id="IPR046118">
    <property type="entry name" value="DUF6115"/>
</dbReference>
<keyword evidence="1" id="KW-0472">Membrane</keyword>
<dbReference type="RefSeq" id="WP_269921279.1">
    <property type="nucleotide sequence ID" value="NZ_JAMKBI010000003.1"/>
</dbReference>